<protein>
    <recommendedName>
        <fullName evidence="2">F-box domain-containing protein</fullName>
    </recommendedName>
</protein>
<name>A0A3G5AG38_9VIRU</name>
<gene>
    <name evidence="1" type="ORF">Solumvirus1_50</name>
</gene>
<dbReference type="EMBL" id="MK072498">
    <property type="protein sequence ID" value="AYV86175.1"/>
    <property type="molecule type" value="Genomic_DNA"/>
</dbReference>
<sequence length="207" mass="24437">MSYSLNTHYKKYENDKKGTPHILRKYHTPDDLIIKIATFCQFKELTKMCRLNRKLYQKLFSEYKRRFSSIPWKITTWYYCTNEFPEYKIDAVQIAIGKLSYEESLQSSPKSRSYLYFTTRGVGGTLLKKLCRESYSVKIEYLDTAGGLVIKDIHSYEYRNTHIPYLIVADIQIGDLVEKSTSVNNHNTASCKIKYHKPLKRKINDRD</sequence>
<organism evidence="1">
    <name type="scientific">Solumvirus sp</name>
    <dbReference type="NCBI Taxonomy" id="2487773"/>
    <lineage>
        <taxon>Viruses</taxon>
        <taxon>Pithoviruses</taxon>
    </lineage>
</organism>
<evidence type="ECO:0008006" key="2">
    <source>
        <dbReference type="Google" id="ProtNLM"/>
    </source>
</evidence>
<evidence type="ECO:0000313" key="1">
    <source>
        <dbReference type="EMBL" id="AYV86175.1"/>
    </source>
</evidence>
<reference evidence="1" key="1">
    <citation type="submission" date="2018-10" db="EMBL/GenBank/DDBJ databases">
        <title>Hidden diversity of soil giant viruses.</title>
        <authorList>
            <person name="Schulz F."/>
            <person name="Alteio L."/>
            <person name="Goudeau D."/>
            <person name="Ryan E.M."/>
            <person name="Malmstrom R.R."/>
            <person name="Blanchard J."/>
            <person name="Woyke T."/>
        </authorList>
    </citation>
    <scope>NUCLEOTIDE SEQUENCE</scope>
    <source>
        <strain evidence="1">SMV1</strain>
    </source>
</reference>
<proteinExistence type="predicted"/>
<accession>A0A3G5AG38</accession>